<proteinExistence type="predicted"/>
<evidence type="ECO:0000313" key="1">
    <source>
        <dbReference type="EMBL" id="EAQ87355.1"/>
    </source>
</evidence>
<dbReference type="HOGENOM" id="CLU_1855039_0_0_1"/>
<protein>
    <submittedName>
        <fullName evidence="1">Uncharacterized protein</fullName>
    </submittedName>
</protein>
<reference evidence="2" key="1">
    <citation type="journal article" date="2015" name="Genome Announc.">
        <title>Draft genome sequence of the cellulolytic fungus Chaetomium globosum.</title>
        <authorList>
            <person name="Cuomo C.A."/>
            <person name="Untereiner W.A."/>
            <person name="Ma L.-J."/>
            <person name="Grabherr M."/>
            <person name="Birren B.W."/>
        </authorList>
    </citation>
    <scope>NUCLEOTIDE SEQUENCE [LARGE SCALE GENOMIC DNA]</scope>
    <source>
        <strain evidence="2">ATCC 6205 / CBS 148.51 / DSM 1962 / NBRC 6347 / NRRL 1970</strain>
    </source>
</reference>
<gene>
    <name evidence="1" type="ORF">CHGG_03974</name>
</gene>
<dbReference type="Proteomes" id="UP000001056">
    <property type="component" value="Unassembled WGS sequence"/>
</dbReference>
<accession>Q2H2M2</accession>
<dbReference type="OrthoDB" id="10461970at2759"/>
<dbReference type="InParanoid" id="Q2H2M2"/>
<name>Q2H2M2_CHAGB</name>
<dbReference type="GeneID" id="4392063"/>
<dbReference type="AlphaFoldDB" id="Q2H2M2"/>
<keyword evidence="2" id="KW-1185">Reference proteome</keyword>
<sequence length="138" mass="14506">MCDGGLVQRSYAFAAVPLQGMAERAGCATARWQGEAGQRQRGRKKASAQPIITDLFGLTSGDEYSSAVGFGGRGRGWKKKEEKAIAGSGPAPSRLTGLAPIRSETFHRAPFSLSPGRLPVGRRGMLGSDCRSRLGGPS</sequence>
<dbReference type="RefSeq" id="XP_001223188.1">
    <property type="nucleotide sequence ID" value="XM_001223187.1"/>
</dbReference>
<organism evidence="1 2">
    <name type="scientific">Chaetomium globosum (strain ATCC 6205 / CBS 148.51 / DSM 1962 / NBRC 6347 / NRRL 1970)</name>
    <name type="common">Soil fungus</name>
    <dbReference type="NCBI Taxonomy" id="306901"/>
    <lineage>
        <taxon>Eukaryota</taxon>
        <taxon>Fungi</taxon>
        <taxon>Dikarya</taxon>
        <taxon>Ascomycota</taxon>
        <taxon>Pezizomycotina</taxon>
        <taxon>Sordariomycetes</taxon>
        <taxon>Sordariomycetidae</taxon>
        <taxon>Sordariales</taxon>
        <taxon>Chaetomiaceae</taxon>
        <taxon>Chaetomium</taxon>
    </lineage>
</organism>
<dbReference type="VEuPathDB" id="FungiDB:CHGG_03974"/>
<dbReference type="EMBL" id="CH408032">
    <property type="protein sequence ID" value="EAQ87355.1"/>
    <property type="molecule type" value="Genomic_DNA"/>
</dbReference>
<evidence type="ECO:0000313" key="2">
    <source>
        <dbReference type="Proteomes" id="UP000001056"/>
    </source>
</evidence>